<dbReference type="Gene3D" id="1.50.10.10">
    <property type="match status" value="1"/>
</dbReference>
<dbReference type="InterPro" id="IPR001661">
    <property type="entry name" value="Glyco_hydro_37"/>
</dbReference>
<protein>
    <submittedName>
        <fullName evidence="3">Alpha,alpha-trehalase</fullName>
    </submittedName>
</protein>
<evidence type="ECO:0000313" key="3">
    <source>
        <dbReference type="EMBL" id="NMH60888.1"/>
    </source>
</evidence>
<dbReference type="PANTHER" id="PTHR23403">
    <property type="entry name" value="TREHALASE"/>
    <property type="match status" value="1"/>
</dbReference>
<dbReference type="PRINTS" id="PR00744">
    <property type="entry name" value="GLHYDRLASE37"/>
</dbReference>
<dbReference type="RefSeq" id="WP_169211432.1">
    <property type="nucleotide sequence ID" value="NZ_JAATNW010000006.1"/>
</dbReference>
<keyword evidence="1" id="KW-0378">Hydrolase</keyword>
<accession>A0ABX1R363</accession>
<dbReference type="Proteomes" id="UP000709336">
    <property type="component" value="Unassembled WGS sequence"/>
</dbReference>
<gene>
    <name evidence="3" type="ORF">HCJ96_12695</name>
</gene>
<evidence type="ECO:0000313" key="4">
    <source>
        <dbReference type="Proteomes" id="UP000709336"/>
    </source>
</evidence>
<evidence type="ECO:0000256" key="1">
    <source>
        <dbReference type="ARBA" id="ARBA00022801"/>
    </source>
</evidence>
<dbReference type="PROSITE" id="PS00928">
    <property type="entry name" value="TREHALASE_2"/>
    <property type="match status" value="1"/>
</dbReference>
<dbReference type="EMBL" id="JAATNW010000006">
    <property type="protein sequence ID" value="NMH60888.1"/>
    <property type="molecule type" value="Genomic_DNA"/>
</dbReference>
<evidence type="ECO:0000256" key="2">
    <source>
        <dbReference type="ARBA" id="ARBA00023295"/>
    </source>
</evidence>
<keyword evidence="4" id="KW-1185">Reference proteome</keyword>
<reference evidence="3 4" key="1">
    <citation type="submission" date="2020-03" db="EMBL/GenBank/DDBJ databases">
        <title>Alteromonas ponticola sp. nov., isolated from seawater.</title>
        <authorList>
            <person name="Yoon J.-H."/>
            <person name="Kim Y.-O."/>
        </authorList>
    </citation>
    <scope>NUCLEOTIDE SEQUENCE [LARGE SCALE GENOMIC DNA]</scope>
    <source>
        <strain evidence="3 4">MYP5</strain>
    </source>
</reference>
<dbReference type="Pfam" id="PF01204">
    <property type="entry name" value="Trehalase"/>
    <property type="match status" value="1"/>
</dbReference>
<organism evidence="3 4">
    <name type="scientific">Alteromonas ponticola</name>
    <dbReference type="NCBI Taxonomy" id="2720613"/>
    <lineage>
        <taxon>Bacteria</taxon>
        <taxon>Pseudomonadati</taxon>
        <taxon>Pseudomonadota</taxon>
        <taxon>Gammaproteobacteria</taxon>
        <taxon>Alteromonadales</taxon>
        <taxon>Alteromonadaceae</taxon>
        <taxon>Alteromonas/Salinimonas group</taxon>
        <taxon>Alteromonas</taxon>
    </lineage>
</organism>
<proteinExistence type="predicted"/>
<dbReference type="InterPro" id="IPR008928">
    <property type="entry name" value="6-hairpin_glycosidase_sf"/>
</dbReference>
<name>A0ABX1R363_9ALTE</name>
<dbReference type="SUPFAM" id="SSF48208">
    <property type="entry name" value="Six-hairpin glycosidases"/>
    <property type="match status" value="1"/>
</dbReference>
<dbReference type="InterPro" id="IPR012341">
    <property type="entry name" value="6hp_glycosidase-like_sf"/>
</dbReference>
<dbReference type="PANTHER" id="PTHR23403:SF1">
    <property type="entry name" value="TREHALASE"/>
    <property type="match status" value="1"/>
</dbReference>
<comment type="caution">
    <text evidence="3">The sequence shown here is derived from an EMBL/GenBank/DDBJ whole genome shotgun (WGS) entry which is preliminary data.</text>
</comment>
<dbReference type="InterPro" id="IPR018232">
    <property type="entry name" value="Glyco_hydro_37_CS"/>
</dbReference>
<keyword evidence="2" id="KW-0326">Glycosidase</keyword>
<sequence>MQHKINRSEIEYFLTSELFHNAQMQQCFDDSKTLADAVLRYPWQQIEDAYNQQKKLVDFDLRQFVLRHFEFPMATERNNQPHPADLQDYIYDTWRLLTRQPDTIKRDTLLPLPQPYVVPGGRFREIYYWDSFFTALGLAEDGRHDLIKAMWDNFVFLQKENGYIPNGNRHYYRSRSQPPVMALIAQLLVEPDKQEVVQVLEQEYLFWMGSAADPRLPVSPRTVTLGDGEILNRYYDSQTTPRPESYREDRALADSLAEENRAQFYRNLRAACESGWDFSSRWLKNPNELTSICTTDIVPVDLNCLLLILENQLAMRCTHSGYSDKAVRYQLAAAQRKQAMQKYFWSQDEGMFFDYDVKHKTQSTVWSLAGVLPLYAGLATSSQANYVADVVATRFLQSGGVVTTLSASEQQWDSPNGWAPLQWFVVDGLTKYNYHDLANNIMRNWVDGVEQGYRQFNAMMEKYNMFKPNERAEGGEYTVQTGFGWTNGVTRVFLSKLKKQVA</sequence>